<feature type="domain" description="ATP-grasp" evidence="2">
    <location>
        <begin position="124"/>
        <end position="305"/>
    </location>
</feature>
<dbReference type="GO" id="GO:0046872">
    <property type="term" value="F:metal ion binding"/>
    <property type="evidence" value="ECO:0007669"/>
    <property type="project" value="InterPro"/>
</dbReference>
<sequence>MPNKAISIFIPDGEAPVLMIVLNCLSEIKRIKIHVMSNNKDIPMKYSKKVFKFYYKPKTENGSDYINNINEITKNQEVDLIMPIFEDSIRIITKYKNLLTSPNKLALLPSHSNFEKAINKNSLTNFLEALGLPYPKSQVIKINVKPDLSKIEYPVLIKPIDSPGGGLGIEVFNEEREFLKFLKSIDSKTNYLAQDYIEGYDIDCSVLCRNGEVLAYTIQKPNMYGGHKFAPQISFKFVKEDAIINQVKTLMKALAWSGVAHLDMRFDENAKNFKVVEINPRFWGSLEASLFAGVNFPYLYYLSSLNKTFETPDYKLIDFMLLKGLVKSIKKNKSQLLKLKFIFNNTPIKYMLSDLKPTIYRSCRFVLRKLNINN</sequence>
<organism evidence="3 4">
    <name type="scientific">Algibacter pectinivorans</name>
    <dbReference type="NCBI Taxonomy" id="870482"/>
    <lineage>
        <taxon>Bacteria</taxon>
        <taxon>Pseudomonadati</taxon>
        <taxon>Bacteroidota</taxon>
        <taxon>Flavobacteriia</taxon>
        <taxon>Flavobacteriales</taxon>
        <taxon>Flavobacteriaceae</taxon>
        <taxon>Algibacter</taxon>
    </lineage>
</organism>
<dbReference type="Pfam" id="PF15632">
    <property type="entry name" value="ATPgrasp_Ter"/>
    <property type="match status" value="1"/>
</dbReference>
<gene>
    <name evidence="3" type="ORF">SAMN04487987_103374</name>
</gene>
<reference evidence="4" key="1">
    <citation type="submission" date="2016-10" db="EMBL/GenBank/DDBJ databases">
        <authorList>
            <person name="Varghese N."/>
            <person name="Submissions S."/>
        </authorList>
    </citation>
    <scope>NUCLEOTIDE SEQUENCE [LARGE SCALE GENOMIC DNA]</scope>
    <source>
        <strain evidence="4">DSM 25730</strain>
    </source>
</reference>
<dbReference type="Gene3D" id="3.40.50.20">
    <property type="match status" value="1"/>
</dbReference>
<dbReference type="AlphaFoldDB" id="A0A1I1PBP1"/>
<proteinExistence type="predicted"/>
<dbReference type="OrthoDB" id="9803907at2"/>
<dbReference type="Gene3D" id="3.30.470.20">
    <property type="entry name" value="ATP-grasp fold, B domain"/>
    <property type="match status" value="1"/>
</dbReference>
<protein>
    <submittedName>
        <fullName evidence="3">ATP-grasp domain-containing protein</fullName>
    </submittedName>
</protein>
<evidence type="ECO:0000313" key="4">
    <source>
        <dbReference type="Proteomes" id="UP000199439"/>
    </source>
</evidence>
<keyword evidence="1" id="KW-0547">Nucleotide-binding</keyword>
<keyword evidence="4" id="KW-1185">Reference proteome</keyword>
<dbReference type="InterPro" id="IPR013815">
    <property type="entry name" value="ATP_grasp_subdomain_1"/>
</dbReference>
<evidence type="ECO:0000259" key="2">
    <source>
        <dbReference type="PROSITE" id="PS50975"/>
    </source>
</evidence>
<dbReference type="RefSeq" id="WP_092850747.1">
    <property type="nucleotide sequence ID" value="NZ_FOMI01000003.1"/>
</dbReference>
<evidence type="ECO:0000256" key="1">
    <source>
        <dbReference type="PROSITE-ProRule" id="PRU00409"/>
    </source>
</evidence>
<dbReference type="InterPro" id="IPR011761">
    <property type="entry name" value="ATP-grasp"/>
</dbReference>
<dbReference type="Gene3D" id="3.30.1490.20">
    <property type="entry name" value="ATP-grasp fold, A domain"/>
    <property type="match status" value="1"/>
</dbReference>
<accession>A0A1I1PBP1</accession>
<dbReference type="PROSITE" id="PS50975">
    <property type="entry name" value="ATP_GRASP"/>
    <property type="match status" value="1"/>
</dbReference>
<dbReference type="Proteomes" id="UP000199439">
    <property type="component" value="Unassembled WGS sequence"/>
</dbReference>
<dbReference type="GO" id="GO:0005524">
    <property type="term" value="F:ATP binding"/>
    <property type="evidence" value="ECO:0007669"/>
    <property type="project" value="UniProtKB-UniRule"/>
</dbReference>
<dbReference type="STRING" id="870482.SAMN04487987_103374"/>
<keyword evidence="1" id="KW-0067">ATP-binding</keyword>
<dbReference type="EMBL" id="FOMI01000003">
    <property type="protein sequence ID" value="SFD07371.1"/>
    <property type="molecule type" value="Genomic_DNA"/>
</dbReference>
<evidence type="ECO:0000313" key="3">
    <source>
        <dbReference type="EMBL" id="SFD07371.1"/>
    </source>
</evidence>
<name>A0A1I1PBP1_9FLAO</name>
<dbReference type="SUPFAM" id="SSF56059">
    <property type="entry name" value="Glutathione synthetase ATP-binding domain-like"/>
    <property type="match status" value="1"/>
</dbReference>